<evidence type="ECO:0000256" key="5">
    <source>
        <dbReference type="HAMAP-Rule" id="MF_00787"/>
    </source>
</evidence>
<comment type="function">
    <text evidence="5">Catalyzes the methylation of C-1 in cobalt-precorrin-5B to form cobalt-precorrin-6A.</text>
</comment>
<dbReference type="PIRSF" id="PIRSF026782">
    <property type="entry name" value="CbiD"/>
    <property type="match status" value="1"/>
</dbReference>
<dbReference type="RefSeq" id="WP_066242641.1">
    <property type="nucleotide sequence ID" value="NZ_LSGP01000017.1"/>
</dbReference>
<dbReference type="STRING" id="1794912.AXX12_09865"/>
<comment type="catalytic activity">
    <reaction evidence="5">
        <text>Co-precorrin-5B + S-adenosyl-L-methionine = Co-precorrin-6A + S-adenosyl-L-homocysteine</text>
        <dbReference type="Rhea" id="RHEA:26285"/>
        <dbReference type="ChEBI" id="CHEBI:57856"/>
        <dbReference type="ChEBI" id="CHEBI:59789"/>
        <dbReference type="ChEBI" id="CHEBI:60063"/>
        <dbReference type="ChEBI" id="CHEBI:60064"/>
        <dbReference type="EC" id="2.1.1.195"/>
    </reaction>
</comment>
<dbReference type="UniPathway" id="UPA00148">
    <property type="reaction ID" value="UER00227"/>
</dbReference>
<keyword evidence="7" id="KW-1185">Reference proteome</keyword>
<protein>
    <recommendedName>
        <fullName evidence="5">Cobalt-precorrin-5B C(1)-methyltransferase</fullName>
        <ecNumber evidence="5">2.1.1.195</ecNumber>
    </recommendedName>
    <alternativeName>
        <fullName evidence="5">Cobalt-precorrin-6A synthase</fullName>
    </alternativeName>
</protein>
<evidence type="ECO:0000313" key="6">
    <source>
        <dbReference type="EMBL" id="KYZ76710.1"/>
    </source>
</evidence>
<dbReference type="InterPro" id="IPR002748">
    <property type="entry name" value="CbiD"/>
</dbReference>
<dbReference type="Proteomes" id="UP000076268">
    <property type="component" value="Unassembled WGS sequence"/>
</dbReference>
<dbReference type="GO" id="GO:0019251">
    <property type="term" value="P:anaerobic cobalamin biosynthetic process"/>
    <property type="evidence" value="ECO:0007669"/>
    <property type="project" value="UniProtKB-UniRule"/>
</dbReference>
<dbReference type="GO" id="GO:0043780">
    <property type="term" value="F:cobalt-precorrin-5B C1-methyltransferase activity"/>
    <property type="evidence" value="ECO:0007669"/>
    <property type="project" value="RHEA"/>
</dbReference>
<keyword evidence="1 5" id="KW-0169">Cobalamin biosynthesis</keyword>
<dbReference type="EC" id="2.1.1.195" evidence="5"/>
<proteinExistence type="inferred from homology"/>
<dbReference type="AlphaFoldDB" id="A0A154BSA9"/>
<keyword evidence="4 5" id="KW-0949">S-adenosyl-L-methionine</keyword>
<evidence type="ECO:0000256" key="1">
    <source>
        <dbReference type="ARBA" id="ARBA00022573"/>
    </source>
</evidence>
<keyword evidence="3 5" id="KW-0808">Transferase</keyword>
<evidence type="ECO:0000256" key="4">
    <source>
        <dbReference type="ARBA" id="ARBA00022691"/>
    </source>
</evidence>
<accession>A0A154BSA9</accession>
<sequence>MRTGITTGTCAAAAAKAAILVWKNQLPTIVEVVSPQGRVIAVPIAAATVTAEGGNASVRKDAGDDPDITNGVMICAAIQILQHSTEVVFKAGDGVGTVTKPGLAVPVGEPAINPGPRAMITQAVRDVLPAQTGAIVTISIPEGERLAARTLNPILGITGGLSIIGSTGIVEPMSEEAFKNSLTPQISVVKALGYDSIVFVPGKMGQDFAVKRYGLPSDAVVQTSNFVGHMLEKAVHYGMKQVLLLGHLGKMVKVAAGNFHTHNRMADARLETIAAYMAASGASQHTTQEILACNTAEATIPIIAELQMTDVYQVLAARASLRAERYVFADLRVGTTILSLRGELLGLDENAREIGGSLGWNIK</sequence>
<dbReference type="PANTHER" id="PTHR35863:SF1">
    <property type="entry name" value="COBALT-PRECORRIN-5B C(1)-METHYLTRANSFERASE"/>
    <property type="match status" value="1"/>
</dbReference>
<comment type="caution">
    <text evidence="6">The sequence shown here is derived from an EMBL/GenBank/DDBJ whole genome shotgun (WGS) entry which is preliminary data.</text>
</comment>
<evidence type="ECO:0000256" key="2">
    <source>
        <dbReference type="ARBA" id="ARBA00022603"/>
    </source>
</evidence>
<evidence type="ECO:0000313" key="7">
    <source>
        <dbReference type="Proteomes" id="UP000076268"/>
    </source>
</evidence>
<comment type="similarity">
    <text evidence="5">Belongs to the CbiD family.</text>
</comment>
<organism evidence="6 7">
    <name type="scientific">Anaerosporomusa subterranea</name>
    <dbReference type="NCBI Taxonomy" id="1794912"/>
    <lineage>
        <taxon>Bacteria</taxon>
        <taxon>Bacillati</taxon>
        <taxon>Bacillota</taxon>
        <taxon>Negativicutes</taxon>
        <taxon>Acetonemataceae</taxon>
        <taxon>Anaerosporomusa</taxon>
    </lineage>
</organism>
<gene>
    <name evidence="5" type="primary">cbiD</name>
    <name evidence="6" type="ORF">AXX12_09865</name>
</gene>
<dbReference type="SUPFAM" id="SSF111342">
    <property type="entry name" value="CbiD-like"/>
    <property type="match status" value="1"/>
</dbReference>
<dbReference type="InterPro" id="IPR036074">
    <property type="entry name" value="CbiD_sf"/>
</dbReference>
<name>A0A154BSA9_ANASB</name>
<dbReference type="NCBIfam" id="TIGR00312">
    <property type="entry name" value="cbiD"/>
    <property type="match status" value="1"/>
</dbReference>
<dbReference type="Pfam" id="PF01888">
    <property type="entry name" value="CbiD"/>
    <property type="match status" value="1"/>
</dbReference>
<comment type="pathway">
    <text evidence="5">Cofactor biosynthesis; adenosylcobalamin biosynthesis; cob(II)yrinate a,c-diamide from sirohydrochlorin (anaerobic route): step 6/10.</text>
</comment>
<dbReference type="PANTHER" id="PTHR35863">
    <property type="entry name" value="COBALT-PRECORRIN-5B C(1)-METHYLTRANSFERASE"/>
    <property type="match status" value="1"/>
</dbReference>
<reference evidence="6 7" key="1">
    <citation type="submission" date="2016-02" db="EMBL/GenBank/DDBJ databases">
        <title>Anaerosporomusa subterraneum gen. nov., sp. nov., a spore-forming obligate anaerobe isolated from saprolite.</title>
        <authorList>
            <person name="Choi J.K."/>
            <person name="Shah M."/>
            <person name="Yee N."/>
        </authorList>
    </citation>
    <scope>NUCLEOTIDE SEQUENCE [LARGE SCALE GENOMIC DNA]</scope>
    <source>
        <strain evidence="6 7">RU4</strain>
    </source>
</reference>
<dbReference type="EMBL" id="LSGP01000017">
    <property type="protein sequence ID" value="KYZ76710.1"/>
    <property type="molecule type" value="Genomic_DNA"/>
</dbReference>
<dbReference type="Gene3D" id="3.30.2110.10">
    <property type="entry name" value="CbiD-like"/>
    <property type="match status" value="1"/>
</dbReference>
<dbReference type="GO" id="GO:0032259">
    <property type="term" value="P:methylation"/>
    <property type="evidence" value="ECO:0007669"/>
    <property type="project" value="UniProtKB-KW"/>
</dbReference>
<keyword evidence="2 5" id="KW-0489">Methyltransferase</keyword>
<evidence type="ECO:0000256" key="3">
    <source>
        <dbReference type="ARBA" id="ARBA00022679"/>
    </source>
</evidence>
<dbReference type="OrthoDB" id="6439987at2"/>
<dbReference type="HAMAP" id="MF_00787">
    <property type="entry name" value="CbiD"/>
    <property type="match status" value="1"/>
</dbReference>